<protein>
    <recommendedName>
        <fullName evidence="2">SpoVT-AbrB domain-containing protein</fullName>
    </recommendedName>
</protein>
<evidence type="ECO:0000313" key="3">
    <source>
        <dbReference type="EMBL" id="OGG03854.1"/>
    </source>
</evidence>
<proteinExistence type="predicted"/>
<gene>
    <name evidence="3" type="ORF">A2W14_04915</name>
</gene>
<dbReference type="PROSITE" id="PS51740">
    <property type="entry name" value="SPOVT_ABRB"/>
    <property type="match status" value="1"/>
</dbReference>
<feature type="domain" description="SpoVT-AbrB" evidence="2">
    <location>
        <begin position="5"/>
        <end position="50"/>
    </location>
</feature>
<dbReference type="SUPFAM" id="SSF89447">
    <property type="entry name" value="AbrB/MazE/MraZ-like"/>
    <property type="match status" value="1"/>
</dbReference>
<keyword evidence="1" id="KW-0238">DNA-binding</keyword>
<reference evidence="3 4" key="1">
    <citation type="journal article" date="2016" name="Nat. Commun.">
        <title>Thousands of microbial genomes shed light on interconnected biogeochemical processes in an aquifer system.</title>
        <authorList>
            <person name="Anantharaman K."/>
            <person name="Brown C.T."/>
            <person name="Hug L.A."/>
            <person name="Sharon I."/>
            <person name="Castelle C.J."/>
            <person name="Probst A.J."/>
            <person name="Thomas B.C."/>
            <person name="Singh A."/>
            <person name="Wilkins M.J."/>
            <person name="Karaoz U."/>
            <person name="Brodie E.L."/>
            <person name="Williams K.H."/>
            <person name="Hubbard S.S."/>
            <person name="Banfield J.F."/>
        </authorList>
    </citation>
    <scope>NUCLEOTIDE SEQUENCE [LARGE SCALE GENOMIC DNA]</scope>
</reference>
<dbReference type="EMBL" id="MFJA01000012">
    <property type="protein sequence ID" value="OGG03854.1"/>
    <property type="molecule type" value="Genomic_DNA"/>
</dbReference>
<dbReference type="GO" id="GO:0003677">
    <property type="term" value="F:DNA binding"/>
    <property type="evidence" value="ECO:0007669"/>
    <property type="project" value="UniProtKB-UniRule"/>
</dbReference>
<comment type="caution">
    <text evidence="3">The sequence shown here is derived from an EMBL/GenBank/DDBJ whole genome shotgun (WGS) entry which is preliminary data.</text>
</comment>
<accession>A0A1F5YUS7</accession>
<dbReference type="STRING" id="1798371.A2W14_04915"/>
<dbReference type="InterPro" id="IPR007159">
    <property type="entry name" value="SpoVT-AbrB_dom"/>
</dbReference>
<dbReference type="AlphaFoldDB" id="A0A1F5YUS7"/>
<evidence type="ECO:0000259" key="2">
    <source>
        <dbReference type="PROSITE" id="PS51740"/>
    </source>
</evidence>
<evidence type="ECO:0000313" key="4">
    <source>
        <dbReference type="Proteomes" id="UP000176665"/>
    </source>
</evidence>
<evidence type="ECO:0000256" key="1">
    <source>
        <dbReference type="PROSITE-ProRule" id="PRU01076"/>
    </source>
</evidence>
<dbReference type="Proteomes" id="UP000176665">
    <property type="component" value="Unassembled WGS sequence"/>
</dbReference>
<dbReference type="Gene3D" id="2.10.260.10">
    <property type="match status" value="1"/>
</dbReference>
<dbReference type="InterPro" id="IPR037914">
    <property type="entry name" value="SpoVT-AbrB_sf"/>
</dbReference>
<name>A0A1F5YUS7_9BACT</name>
<organism evidence="3 4">
    <name type="scientific">Candidatus Gottesmanbacteria bacterium RBG_16_37_8</name>
    <dbReference type="NCBI Taxonomy" id="1798371"/>
    <lineage>
        <taxon>Bacteria</taxon>
        <taxon>Candidatus Gottesmaniibacteriota</taxon>
    </lineage>
</organism>
<sequence>MTNQVKYVKSFSKGQITIPKEFREVFGMTDEFWLRLYIKEGKIIAEPVEREKNKKEYRDKLLKIKGKWLSLHEIIKNRQQVEKQIAKRLL</sequence>